<sequence>MTTAEPDAATDAPENLSLSELKRNVGRFFFAEETPYGPAAVRIAITLPILYEAVVRWPHVRELYSADGAPSSLWHTYGLPNAMPELPGWAAVGLFSVYVFALITALIGWKARTSCTLAAAGCFYFANLDMTGSLTKYTVVATHLFLLLSLSRCGAVWSVDARAAKRAAESRGEAWAPEKSSAWPRRLMQILIGSVYFGAAFTKLHMDAFFNGDQMTYWMVTNVNRVHPLGPMMATNPVLLLMGAYATCLWELTFLMMAWRGWGRRVWLTMGIVFHFGTTLTLGLFIFPLVSWAAYWAFLSERDVVVFRQRFGRLRETIRTRRPELARRLASLWPPKFGSLPSVPAPAVRWGYLFAAPLVAVIGMGAESRLDPYGERGPNGPLPLKQVDPALVRAMTAPHRPPRTVDLLWDFDLGRRLVGDNLLGRDETFSQTGAILAQAWLSPPHDDVVLQCVLRYADGPDRGGPPVARQSTVLTRDRSRHTFTWNLDECLMPGPYRMSLLIDGEHVADEFFAIAAD</sequence>
<evidence type="ECO:0000259" key="6">
    <source>
        <dbReference type="SMART" id="SM00752"/>
    </source>
</evidence>
<dbReference type="PANTHER" id="PTHR39535">
    <property type="entry name" value="SPORULATION-DELAYING PROTEIN SDPB"/>
    <property type="match status" value="1"/>
</dbReference>
<feature type="transmembrane region" description="Helical" evidence="5">
    <location>
        <begin position="271"/>
        <end position="298"/>
    </location>
</feature>
<dbReference type="SMART" id="SM00752">
    <property type="entry name" value="HTTM"/>
    <property type="match status" value="1"/>
</dbReference>
<keyword evidence="4 5" id="KW-0472">Membrane</keyword>
<dbReference type="Proteomes" id="UP000609651">
    <property type="component" value="Unassembled WGS sequence"/>
</dbReference>
<dbReference type="InterPro" id="IPR053934">
    <property type="entry name" value="HTTM_dom"/>
</dbReference>
<dbReference type="InterPro" id="IPR011020">
    <property type="entry name" value="HTTM-like"/>
</dbReference>
<feature type="transmembrane region" description="Helical" evidence="5">
    <location>
        <begin position="187"/>
        <end position="206"/>
    </location>
</feature>
<dbReference type="EMBL" id="WTPX01000072">
    <property type="protein sequence ID" value="NNJ26317.1"/>
    <property type="molecule type" value="Genomic_DNA"/>
</dbReference>
<reference evidence="7 8" key="1">
    <citation type="journal article" date="2020" name="Syst. Appl. Microbiol.">
        <title>Alienimonas chondri sp. nov., a novel planctomycete isolated from the biofilm of the red alga Chondrus crispus.</title>
        <authorList>
            <person name="Vitorino I."/>
            <person name="Albuquerque L."/>
            <person name="Wiegand S."/>
            <person name="Kallscheuer N."/>
            <person name="da Costa M.S."/>
            <person name="Lobo-da-Cunha A."/>
            <person name="Jogler C."/>
            <person name="Lage O.M."/>
        </authorList>
    </citation>
    <scope>NUCLEOTIDE SEQUENCE [LARGE SCALE GENOMIC DNA]</scope>
    <source>
        <strain evidence="7 8">LzC2</strain>
    </source>
</reference>
<dbReference type="Pfam" id="PF05090">
    <property type="entry name" value="HTTM"/>
    <property type="match status" value="1"/>
</dbReference>
<keyword evidence="3 5" id="KW-1133">Transmembrane helix</keyword>
<evidence type="ECO:0000256" key="5">
    <source>
        <dbReference type="SAM" id="Phobius"/>
    </source>
</evidence>
<accession>A0ABX1VEK4</accession>
<feature type="transmembrane region" description="Helical" evidence="5">
    <location>
        <begin position="238"/>
        <end position="259"/>
    </location>
</feature>
<keyword evidence="8" id="KW-1185">Reference proteome</keyword>
<comment type="subcellular location">
    <subcellularLocation>
        <location evidence="1">Endomembrane system</location>
        <topology evidence="1">Multi-pass membrane protein</topology>
    </subcellularLocation>
</comment>
<proteinExistence type="predicted"/>
<evidence type="ECO:0000313" key="8">
    <source>
        <dbReference type="Proteomes" id="UP000609651"/>
    </source>
</evidence>
<gene>
    <name evidence="7" type="ORF">LzC2_24000</name>
</gene>
<evidence type="ECO:0000256" key="2">
    <source>
        <dbReference type="ARBA" id="ARBA00022692"/>
    </source>
</evidence>
<dbReference type="InterPro" id="IPR052964">
    <property type="entry name" value="Sporulation_signal_mat"/>
</dbReference>
<organism evidence="7 8">
    <name type="scientific">Alienimonas chondri</name>
    <dbReference type="NCBI Taxonomy" id="2681879"/>
    <lineage>
        <taxon>Bacteria</taxon>
        <taxon>Pseudomonadati</taxon>
        <taxon>Planctomycetota</taxon>
        <taxon>Planctomycetia</taxon>
        <taxon>Planctomycetales</taxon>
        <taxon>Planctomycetaceae</taxon>
        <taxon>Alienimonas</taxon>
    </lineage>
</organism>
<dbReference type="RefSeq" id="WP_171187231.1">
    <property type="nucleotide sequence ID" value="NZ_WTPX01000072.1"/>
</dbReference>
<dbReference type="PANTHER" id="PTHR39535:SF2">
    <property type="entry name" value="HTTM DOMAIN-CONTAINING PROTEIN"/>
    <property type="match status" value="1"/>
</dbReference>
<feature type="transmembrane region" description="Helical" evidence="5">
    <location>
        <begin position="89"/>
        <end position="109"/>
    </location>
</feature>
<comment type="caution">
    <text evidence="7">The sequence shown here is derived from an EMBL/GenBank/DDBJ whole genome shotgun (WGS) entry which is preliminary data.</text>
</comment>
<evidence type="ECO:0000256" key="3">
    <source>
        <dbReference type="ARBA" id="ARBA00022989"/>
    </source>
</evidence>
<keyword evidence="2 5" id="KW-0812">Transmembrane</keyword>
<protein>
    <recommendedName>
        <fullName evidence="6">HTTM-like domain-containing protein</fullName>
    </recommendedName>
</protein>
<evidence type="ECO:0000313" key="7">
    <source>
        <dbReference type="EMBL" id="NNJ26317.1"/>
    </source>
</evidence>
<evidence type="ECO:0000256" key="1">
    <source>
        <dbReference type="ARBA" id="ARBA00004127"/>
    </source>
</evidence>
<evidence type="ECO:0000256" key="4">
    <source>
        <dbReference type="ARBA" id="ARBA00023136"/>
    </source>
</evidence>
<feature type="domain" description="HTTM-like" evidence="6">
    <location>
        <begin position="30"/>
        <end position="303"/>
    </location>
</feature>
<name>A0ABX1VEK4_9PLAN</name>